<gene>
    <name evidence="1" type="ORF">AVEN_170218_1</name>
</gene>
<accession>A0A4Y2UGD9</accession>
<dbReference type="AlphaFoldDB" id="A0A4Y2UGD9"/>
<evidence type="ECO:0000313" key="1">
    <source>
        <dbReference type="EMBL" id="GBO10617.1"/>
    </source>
</evidence>
<evidence type="ECO:0000313" key="2">
    <source>
        <dbReference type="Proteomes" id="UP000499080"/>
    </source>
</evidence>
<proteinExistence type="predicted"/>
<reference evidence="1 2" key="1">
    <citation type="journal article" date="2019" name="Sci. Rep.">
        <title>Orb-weaving spider Araneus ventricosus genome elucidates the spidroin gene catalogue.</title>
        <authorList>
            <person name="Kono N."/>
            <person name="Nakamura H."/>
            <person name="Ohtoshi R."/>
            <person name="Moran D.A.P."/>
            <person name="Shinohara A."/>
            <person name="Yoshida Y."/>
            <person name="Fujiwara M."/>
            <person name="Mori M."/>
            <person name="Tomita M."/>
            <person name="Arakawa K."/>
        </authorList>
    </citation>
    <scope>NUCLEOTIDE SEQUENCE [LARGE SCALE GENOMIC DNA]</scope>
</reference>
<dbReference type="Proteomes" id="UP000499080">
    <property type="component" value="Unassembled WGS sequence"/>
</dbReference>
<organism evidence="1 2">
    <name type="scientific">Araneus ventricosus</name>
    <name type="common">Orbweaver spider</name>
    <name type="synonym">Epeira ventricosa</name>
    <dbReference type="NCBI Taxonomy" id="182803"/>
    <lineage>
        <taxon>Eukaryota</taxon>
        <taxon>Metazoa</taxon>
        <taxon>Ecdysozoa</taxon>
        <taxon>Arthropoda</taxon>
        <taxon>Chelicerata</taxon>
        <taxon>Arachnida</taxon>
        <taxon>Araneae</taxon>
        <taxon>Araneomorphae</taxon>
        <taxon>Entelegynae</taxon>
        <taxon>Araneoidea</taxon>
        <taxon>Araneidae</taxon>
        <taxon>Araneus</taxon>
    </lineage>
</organism>
<protein>
    <submittedName>
        <fullName evidence="1">Uncharacterized protein</fullName>
    </submittedName>
</protein>
<dbReference type="EMBL" id="BGPR01035678">
    <property type="protein sequence ID" value="GBO10617.1"/>
    <property type="molecule type" value="Genomic_DNA"/>
</dbReference>
<keyword evidence="2" id="KW-1185">Reference proteome</keyword>
<sequence>MSKQQERMKDKANIRTTALYYKIKSKFVVRNEVTNWLTLLEPNDALIFLIVLKVQLFTANDQQRLGLKSRKKLVLDSSCGLVKSYLTPEYIIESHLSP</sequence>
<comment type="caution">
    <text evidence="1">The sequence shown here is derived from an EMBL/GenBank/DDBJ whole genome shotgun (WGS) entry which is preliminary data.</text>
</comment>
<name>A0A4Y2UGD9_ARAVE</name>